<dbReference type="GO" id="GO:0005634">
    <property type="term" value="C:nucleus"/>
    <property type="evidence" value="ECO:0007669"/>
    <property type="project" value="UniProtKB-SubCell"/>
</dbReference>
<name>A0A8E2EWU7_9PEZI</name>
<dbReference type="AlphaFoldDB" id="A0A8E2EWU7"/>
<dbReference type="InterPro" id="IPR036864">
    <property type="entry name" value="Zn2-C6_fun-type_DNA-bd_sf"/>
</dbReference>
<sequence length="779" mass="88206">MSNTSPSSANTSNTTPPTSNSSDAALPNEFLVRPAIKRARPQLSCIPCRQGKLKCNRAHPICDQCIKRSRETACLYVPPPQRNKQAQNMRGRIRNLESLVVDLMNQKSSLSQDSNLGSEPSTTPQKEADQPPNASSVPQNASRQGSVNEDSFGQLRISNAGSETSYVGVSHWSVILKEIEEVRNYFDENEAETEEPAEETWDETNHRSSISFGIHKRVSKAALLKEMPPKEEVDRILPLWFNSSDPLLYVIHAPTFQDEYRQFWKDPTHTPVMWIALLYGAMALGILLGPRNPGLNIYRISGTLLDEAQDSSAFLDERVSKYQALASSAMALADLAKPQPYNLEAAMIYGECEFLRRNDSHARLWLMIGVMIRVALRMGYHRDARHFDNIAPFYGEMRRRIWHVLYQMDVLVSFALGLPSMIRGIESDTLPPHNLLDTDFSIDCTELPKERPVSEITPGSYTIAKCRVCQIFAEAAEMSQLVVPPTHTEIMAVDQRLQEVYAAVPDGLRVRSMELSITDTPIIIMSRFNIELLYQKTRIVLHRKYLVVGQTDPRFAESRKTCVDAAMHTLRHQGVIFHACQPGGQLHKVWWYMSSLTTYDFLLAAMVVCLELNHIRVEEMAPDFKGPPCPFVPEMIRLLKNTLNIWSNYPNRLSESTRAAEVLEAMLKKLERPIHSEKSPTGNEARETHGSVLSDPEVSYENNFSTGDLLDHSADAVTYQMTDLSQDIDWTMWDSHFLGQINCLPEQTWPLNSDVNIDDLMNFEDPMNDININSYNTIN</sequence>
<dbReference type="SMART" id="SM00906">
    <property type="entry name" value="Fungal_trans"/>
    <property type="match status" value="1"/>
</dbReference>
<dbReference type="PANTHER" id="PTHR31001">
    <property type="entry name" value="UNCHARACTERIZED TRANSCRIPTIONAL REGULATORY PROTEIN"/>
    <property type="match status" value="1"/>
</dbReference>
<keyword evidence="2" id="KW-0479">Metal-binding</keyword>
<dbReference type="SMART" id="SM00066">
    <property type="entry name" value="GAL4"/>
    <property type="match status" value="1"/>
</dbReference>
<feature type="region of interest" description="Disordered" evidence="4">
    <location>
        <begin position="1"/>
        <end position="26"/>
    </location>
</feature>
<dbReference type="Pfam" id="PF00172">
    <property type="entry name" value="Zn_clus"/>
    <property type="match status" value="1"/>
</dbReference>
<feature type="region of interest" description="Disordered" evidence="4">
    <location>
        <begin position="673"/>
        <end position="697"/>
    </location>
</feature>
<comment type="subcellular location">
    <subcellularLocation>
        <location evidence="1">Nucleus</location>
    </subcellularLocation>
</comment>
<dbReference type="Gene3D" id="4.10.240.10">
    <property type="entry name" value="Zn(2)-C6 fungal-type DNA-binding domain"/>
    <property type="match status" value="1"/>
</dbReference>
<dbReference type="Pfam" id="PF04082">
    <property type="entry name" value="Fungal_trans"/>
    <property type="match status" value="1"/>
</dbReference>
<evidence type="ECO:0000256" key="2">
    <source>
        <dbReference type="ARBA" id="ARBA00022723"/>
    </source>
</evidence>
<dbReference type="GO" id="GO:0000981">
    <property type="term" value="F:DNA-binding transcription factor activity, RNA polymerase II-specific"/>
    <property type="evidence" value="ECO:0007669"/>
    <property type="project" value="InterPro"/>
</dbReference>
<feature type="region of interest" description="Disordered" evidence="4">
    <location>
        <begin position="109"/>
        <end position="150"/>
    </location>
</feature>
<evidence type="ECO:0000313" key="6">
    <source>
        <dbReference type="EMBL" id="OCL06361.1"/>
    </source>
</evidence>
<dbReference type="PANTHER" id="PTHR31001:SF49">
    <property type="entry name" value="ZN(II)2CYS6 TRANSCRIPTION FACTOR (EUROFUNG)"/>
    <property type="match status" value="1"/>
</dbReference>
<evidence type="ECO:0000259" key="5">
    <source>
        <dbReference type="PROSITE" id="PS50048"/>
    </source>
</evidence>
<dbReference type="GO" id="GO:0003677">
    <property type="term" value="F:DNA binding"/>
    <property type="evidence" value="ECO:0007669"/>
    <property type="project" value="InterPro"/>
</dbReference>
<dbReference type="SUPFAM" id="SSF57701">
    <property type="entry name" value="Zn2/Cys6 DNA-binding domain"/>
    <property type="match status" value="1"/>
</dbReference>
<dbReference type="CDD" id="cd12148">
    <property type="entry name" value="fungal_TF_MHR"/>
    <property type="match status" value="1"/>
</dbReference>
<dbReference type="EMBL" id="KV750084">
    <property type="protein sequence ID" value="OCL06361.1"/>
    <property type="molecule type" value="Genomic_DNA"/>
</dbReference>
<gene>
    <name evidence="6" type="ORF">AOQ84DRAFT_390243</name>
</gene>
<dbReference type="InterPro" id="IPR007219">
    <property type="entry name" value="XnlR_reg_dom"/>
</dbReference>
<dbReference type="Proteomes" id="UP000250140">
    <property type="component" value="Unassembled WGS sequence"/>
</dbReference>
<dbReference type="PROSITE" id="PS50048">
    <property type="entry name" value="ZN2_CY6_FUNGAL_2"/>
    <property type="match status" value="1"/>
</dbReference>
<feature type="compositionally biased region" description="Polar residues" evidence="4">
    <location>
        <begin position="132"/>
        <end position="150"/>
    </location>
</feature>
<evidence type="ECO:0000256" key="4">
    <source>
        <dbReference type="SAM" id="MobiDB-lite"/>
    </source>
</evidence>
<evidence type="ECO:0000313" key="7">
    <source>
        <dbReference type="Proteomes" id="UP000250140"/>
    </source>
</evidence>
<dbReference type="InterPro" id="IPR050613">
    <property type="entry name" value="Sec_Metabolite_Reg"/>
</dbReference>
<organism evidence="6 7">
    <name type="scientific">Glonium stellatum</name>
    <dbReference type="NCBI Taxonomy" id="574774"/>
    <lineage>
        <taxon>Eukaryota</taxon>
        <taxon>Fungi</taxon>
        <taxon>Dikarya</taxon>
        <taxon>Ascomycota</taxon>
        <taxon>Pezizomycotina</taxon>
        <taxon>Dothideomycetes</taxon>
        <taxon>Pleosporomycetidae</taxon>
        <taxon>Gloniales</taxon>
        <taxon>Gloniaceae</taxon>
        <taxon>Glonium</taxon>
    </lineage>
</organism>
<feature type="compositionally biased region" description="Polar residues" evidence="4">
    <location>
        <begin position="109"/>
        <end position="125"/>
    </location>
</feature>
<dbReference type="InterPro" id="IPR001138">
    <property type="entry name" value="Zn2Cys6_DnaBD"/>
</dbReference>
<feature type="compositionally biased region" description="Basic and acidic residues" evidence="4">
    <location>
        <begin position="673"/>
        <end position="689"/>
    </location>
</feature>
<evidence type="ECO:0000256" key="3">
    <source>
        <dbReference type="ARBA" id="ARBA00023242"/>
    </source>
</evidence>
<keyword evidence="3" id="KW-0539">Nucleus</keyword>
<feature type="compositionally biased region" description="Low complexity" evidence="4">
    <location>
        <begin position="1"/>
        <end position="22"/>
    </location>
</feature>
<feature type="domain" description="Zn(2)-C6 fungal-type" evidence="5">
    <location>
        <begin position="44"/>
        <end position="76"/>
    </location>
</feature>
<reference evidence="6 7" key="1">
    <citation type="journal article" date="2016" name="Nat. Commun.">
        <title>Ectomycorrhizal ecology is imprinted in the genome of the dominant symbiotic fungus Cenococcum geophilum.</title>
        <authorList>
            <consortium name="DOE Joint Genome Institute"/>
            <person name="Peter M."/>
            <person name="Kohler A."/>
            <person name="Ohm R.A."/>
            <person name="Kuo A."/>
            <person name="Krutzmann J."/>
            <person name="Morin E."/>
            <person name="Arend M."/>
            <person name="Barry K.W."/>
            <person name="Binder M."/>
            <person name="Choi C."/>
            <person name="Clum A."/>
            <person name="Copeland A."/>
            <person name="Grisel N."/>
            <person name="Haridas S."/>
            <person name="Kipfer T."/>
            <person name="LaButti K."/>
            <person name="Lindquist E."/>
            <person name="Lipzen A."/>
            <person name="Maire R."/>
            <person name="Meier B."/>
            <person name="Mihaltcheva S."/>
            <person name="Molinier V."/>
            <person name="Murat C."/>
            <person name="Poggeler S."/>
            <person name="Quandt C.A."/>
            <person name="Sperisen C."/>
            <person name="Tritt A."/>
            <person name="Tisserant E."/>
            <person name="Crous P.W."/>
            <person name="Henrissat B."/>
            <person name="Nehls U."/>
            <person name="Egli S."/>
            <person name="Spatafora J.W."/>
            <person name="Grigoriev I.V."/>
            <person name="Martin F.M."/>
        </authorList>
    </citation>
    <scope>NUCLEOTIDE SEQUENCE [LARGE SCALE GENOMIC DNA]</scope>
    <source>
        <strain evidence="6 7">CBS 207.34</strain>
    </source>
</reference>
<accession>A0A8E2EWU7</accession>
<dbReference type="PROSITE" id="PS00463">
    <property type="entry name" value="ZN2_CY6_FUNGAL_1"/>
    <property type="match status" value="1"/>
</dbReference>
<dbReference type="CDD" id="cd00067">
    <property type="entry name" value="GAL4"/>
    <property type="match status" value="1"/>
</dbReference>
<dbReference type="GO" id="GO:0006351">
    <property type="term" value="P:DNA-templated transcription"/>
    <property type="evidence" value="ECO:0007669"/>
    <property type="project" value="InterPro"/>
</dbReference>
<proteinExistence type="predicted"/>
<keyword evidence="7" id="KW-1185">Reference proteome</keyword>
<protein>
    <recommendedName>
        <fullName evidence="5">Zn(2)-C6 fungal-type domain-containing protein</fullName>
    </recommendedName>
</protein>
<evidence type="ECO:0000256" key="1">
    <source>
        <dbReference type="ARBA" id="ARBA00004123"/>
    </source>
</evidence>
<dbReference type="OrthoDB" id="9996127at2759"/>
<dbReference type="GO" id="GO:0008270">
    <property type="term" value="F:zinc ion binding"/>
    <property type="evidence" value="ECO:0007669"/>
    <property type="project" value="InterPro"/>
</dbReference>